<dbReference type="PROSITE" id="PS00178">
    <property type="entry name" value="AA_TRNA_LIGASE_I"/>
    <property type="match status" value="1"/>
</dbReference>
<dbReference type="FunFam" id="2.20.28.20:FF:000001">
    <property type="entry name" value="Methionine--tRNA ligase"/>
    <property type="match status" value="1"/>
</dbReference>
<dbReference type="InterPro" id="IPR009080">
    <property type="entry name" value="tRNAsynth_Ia_anticodon-bd"/>
</dbReference>
<dbReference type="PANTHER" id="PTHR45765">
    <property type="entry name" value="METHIONINE--TRNA LIGASE"/>
    <property type="match status" value="1"/>
</dbReference>
<feature type="binding site" evidence="16">
    <location>
        <position position="163"/>
    </location>
    <ligand>
        <name>Zn(2+)</name>
        <dbReference type="ChEBI" id="CHEBI:29105"/>
    </ligand>
</feature>
<feature type="domain" description="TRNA-binding" evidence="17">
    <location>
        <begin position="575"/>
        <end position="676"/>
    </location>
</feature>
<dbReference type="Pfam" id="PF19303">
    <property type="entry name" value="Anticodon_3"/>
    <property type="match status" value="1"/>
</dbReference>
<evidence type="ECO:0000256" key="8">
    <source>
        <dbReference type="ARBA" id="ARBA00022723"/>
    </source>
</evidence>
<dbReference type="EC" id="6.1.1.10" evidence="16"/>
<feature type="binding site" evidence="16">
    <location>
        <position position="153"/>
    </location>
    <ligand>
        <name>Zn(2+)</name>
        <dbReference type="ChEBI" id="CHEBI:29105"/>
    </ligand>
</feature>
<keyword evidence="11 16" id="KW-0067">ATP-binding</keyword>
<evidence type="ECO:0000256" key="6">
    <source>
        <dbReference type="ARBA" id="ARBA00022555"/>
    </source>
</evidence>
<dbReference type="InterPro" id="IPR001412">
    <property type="entry name" value="aa-tRNA-synth_I_CS"/>
</dbReference>
<keyword evidence="13 16" id="KW-0648">Protein biosynthesis</keyword>
<comment type="subcellular location">
    <subcellularLocation>
        <location evidence="2 16">Cytoplasm</location>
    </subcellularLocation>
</comment>
<dbReference type="SUPFAM" id="SSF52374">
    <property type="entry name" value="Nucleotidylyl transferase"/>
    <property type="match status" value="1"/>
</dbReference>
<dbReference type="Proteomes" id="UP000317839">
    <property type="component" value="Unassembled WGS sequence"/>
</dbReference>
<comment type="cofactor">
    <cofactor evidence="16">
        <name>Zn(2+)</name>
        <dbReference type="ChEBI" id="CHEBI:29105"/>
    </cofactor>
    <text evidence="16">Binds 1 zinc ion per subunit.</text>
</comment>
<evidence type="ECO:0000256" key="11">
    <source>
        <dbReference type="ARBA" id="ARBA00022840"/>
    </source>
</evidence>
<dbReference type="PROSITE" id="PS50886">
    <property type="entry name" value="TRBD"/>
    <property type="match status" value="1"/>
</dbReference>
<dbReference type="GO" id="GO:0006431">
    <property type="term" value="P:methionyl-tRNA aminoacylation"/>
    <property type="evidence" value="ECO:0007669"/>
    <property type="project" value="UniProtKB-UniRule"/>
</dbReference>
<dbReference type="SUPFAM" id="SSF57770">
    <property type="entry name" value="Methionyl-tRNA synthetase (MetRS), Zn-domain"/>
    <property type="match status" value="1"/>
</dbReference>
<dbReference type="InterPro" id="IPR015413">
    <property type="entry name" value="Methionyl/Leucyl_tRNA_Synth"/>
</dbReference>
<gene>
    <name evidence="16 18" type="primary">metG</name>
    <name evidence="18" type="ORF">FLL45_21040</name>
</gene>
<evidence type="ECO:0000256" key="2">
    <source>
        <dbReference type="ARBA" id="ARBA00004496"/>
    </source>
</evidence>
<evidence type="ECO:0000313" key="19">
    <source>
        <dbReference type="Proteomes" id="UP000317839"/>
    </source>
</evidence>
<dbReference type="CDD" id="cd00814">
    <property type="entry name" value="MetRS_core"/>
    <property type="match status" value="1"/>
</dbReference>
<keyword evidence="9 16" id="KW-0547">Nucleotide-binding</keyword>
<feature type="binding site" evidence="16">
    <location>
        <position position="339"/>
    </location>
    <ligand>
        <name>ATP</name>
        <dbReference type="ChEBI" id="CHEBI:30616"/>
    </ligand>
</feature>
<evidence type="ECO:0000313" key="18">
    <source>
        <dbReference type="EMBL" id="TQV71638.1"/>
    </source>
</evidence>
<accession>A0A545T360</accession>
<dbReference type="InterPro" id="IPR002547">
    <property type="entry name" value="tRNA-bd_dom"/>
</dbReference>
<dbReference type="SUPFAM" id="SSF50249">
    <property type="entry name" value="Nucleic acid-binding proteins"/>
    <property type="match status" value="1"/>
</dbReference>
<organism evidence="18 19">
    <name type="scientific">Aliikangiella marina</name>
    <dbReference type="NCBI Taxonomy" id="1712262"/>
    <lineage>
        <taxon>Bacteria</taxon>
        <taxon>Pseudomonadati</taxon>
        <taxon>Pseudomonadota</taxon>
        <taxon>Gammaproteobacteria</taxon>
        <taxon>Oceanospirillales</taxon>
        <taxon>Pleioneaceae</taxon>
        <taxon>Aliikangiella</taxon>
    </lineage>
</organism>
<evidence type="ECO:0000256" key="14">
    <source>
        <dbReference type="ARBA" id="ARBA00023146"/>
    </source>
</evidence>
<name>A0A545T360_9GAMM</name>
<dbReference type="GO" id="GO:0004825">
    <property type="term" value="F:methionine-tRNA ligase activity"/>
    <property type="evidence" value="ECO:0007669"/>
    <property type="project" value="UniProtKB-UniRule"/>
</dbReference>
<evidence type="ECO:0000259" key="17">
    <source>
        <dbReference type="PROSITE" id="PS50886"/>
    </source>
</evidence>
<dbReference type="SUPFAM" id="SSF47323">
    <property type="entry name" value="Anticodon-binding domain of a subclass of class I aminoacyl-tRNA synthetases"/>
    <property type="match status" value="1"/>
</dbReference>
<dbReference type="FunFam" id="2.40.50.140:FF:000042">
    <property type="entry name" value="Methionine--tRNA ligase"/>
    <property type="match status" value="1"/>
</dbReference>
<evidence type="ECO:0000256" key="5">
    <source>
        <dbReference type="ARBA" id="ARBA00022490"/>
    </source>
</evidence>
<evidence type="ECO:0000256" key="7">
    <source>
        <dbReference type="ARBA" id="ARBA00022598"/>
    </source>
</evidence>
<dbReference type="Gene3D" id="1.10.730.10">
    <property type="entry name" value="Isoleucyl-tRNA Synthetase, Domain 1"/>
    <property type="match status" value="1"/>
</dbReference>
<evidence type="ECO:0000256" key="4">
    <source>
        <dbReference type="ARBA" id="ARBA00011738"/>
    </source>
</evidence>
<dbReference type="CDD" id="cd07957">
    <property type="entry name" value="Anticodon_Ia_Met"/>
    <property type="match status" value="1"/>
</dbReference>
<dbReference type="NCBIfam" id="TIGR00399">
    <property type="entry name" value="metG_C_term"/>
    <property type="match status" value="1"/>
</dbReference>
<keyword evidence="12 16" id="KW-0694">RNA-binding</keyword>
<comment type="similarity">
    <text evidence="3 16">Belongs to the class-I aminoacyl-tRNA synthetase family. MetG type 1 subfamily.</text>
</comment>
<keyword evidence="10 16" id="KW-0862">Zinc</keyword>
<comment type="function">
    <text evidence="1 16">Is required not only for elongation of protein synthesis but also for the initiation of all mRNA translation through initiator tRNA(fMet) aminoacylation.</text>
</comment>
<keyword evidence="6 16" id="KW-0820">tRNA-binding</keyword>
<evidence type="ECO:0000256" key="13">
    <source>
        <dbReference type="ARBA" id="ARBA00022917"/>
    </source>
</evidence>
<dbReference type="InterPro" id="IPR012340">
    <property type="entry name" value="NA-bd_OB-fold"/>
</dbReference>
<comment type="caution">
    <text evidence="18">The sequence shown here is derived from an EMBL/GenBank/DDBJ whole genome shotgun (WGS) entry which is preliminary data.</text>
</comment>
<feature type="binding site" evidence="16">
    <location>
        <position position="166"/>
    </location>
    <ligand>
        <name>Zn(2+)</name>
        <dbReference type="ChEBI" id="CHEBI:29105"/>
    </ligand>
</feature>
<evidence type="ECO:0000256" key="9">
    <source>
        <dbReference type="ARBA" id="ARBA00022741"/>
    </source>
</evidence>
<reference evidence="18 19" key="1">
    <citation type="submission" date="2019-06" db="EMBL/GenBank/DDBJ databases">
        <title>Draft genome of Aliikangiella marina GYP-15.</title>
        <authorList>
            <person name="Wang G."/>
        </authorList>
    </citation>
    <scope>NUCLEOTIDE SEQUENCE [LARGE SCALE GENOMIC DNA]</scope>
    <source>
        <strain evidence="18 19">GYP-15</strain>
    </source>
</reference>
<dbReference type="InterPro" id="IPR014729">
    <property type="entry name" value="Rossmann-like_a/b/a_fold"/>
</dbReference>
<comment type="catalytic activity">
    <reaction evidence="15 16">
        <text>tRNA(Met) + L-methionine + ATP = L-methionyl-tRNA(Met) + AMP + diphosphate</text>
        <dbReference type="Rhea" id="RHEA:13481"/>
        <dbReference type="Rhea" id="RHEA-COMP:9667"/>
        <dbReference type="Rhea" id="RHEA-COMP:9698"/>
        <dbReference type="ChEBI" id="CHEBI:30616"/>
        <dbReference type="ChEBI" id="CHEBI:33019"/>
        <dbReference type="ChEBI" id="CHEBI:57844"/>
        <dbReference type="ChEBI" id="CHEBI:78442"/>
        <dbReference type="ChEBI" id="CHEBI:78530"/>
        <dbReference type="ChEBI" id="CHEBI:456215"/>
        <dbReference type="EC" id="6.1.1.10"/>
    </reaction>
</comment>
<comment type="subunit">
    <text evidence="4 16">Homodimer.</text>
</comment>
<keyword evidence="5 16" id="KW-0963">Cytoplasm</keyword>
<dbReference type="PANTHER" id="PTHR45765:SF1">
    <property type="entry name" value="METHIONINE--TRNA LIGASE, CYTOPLASMIC"/>
    <property type="match status" value="1"/>
</dbReference>
<dbReference type="GO" id="GO:0046872">
    <property type="term" value="F:metal ion binding"/>
    <property type="evidence" value="ECO:0007669"/>
    <property type="project" value="UniProtKB-KW"/>
</dbReference>
<dbReference type="PRINTS" id="PR01041">
    <property type="entry name" value="TRNASYNTHMET"/>
</dbReference>
<evidence type="ECO:0000256" key="16">
    <source>
        <dbReference type="HAMAP-Rule" id="MF_00098"/>
    </source>
</evidence>
<dbReference type="EMBL" id="VIKR01000006">
    <property type="protein sequence ID" value="TQV71638.1"/>
    <property type="molecule type" value="Genomic_DNA"/>
</dbReference>
<dbReference type="RefSeq" id="WP_142944037.1">
    <property type="nucleotide sequence ID" value="NZ_VIKR01000006.1"/>
</dbReference>
<keyword evidence="7 16" id="KW-0436">Ligase</keyword>
<keyword evidence="19" id="KW-1185">Reference proteome</keyword>
<dbReference type="Pfam" id="PF01588">
    <property type="entry name" value="tRNA_bind"/>
    <property type="match status" value="1"/>
</dbReference>
<dbReference type="GO" id="GO:0000049">
    <property type="term" value="F:tRNA binding"/>
    <property type="evidence" value="ECO:0007669"/>
    <property type="project" value="UniProtKB-UniRule"/>
</dbReference>
<dbReference type="Pfam" id="PF09334">
    <property type="entry name" value="tRNA-synt_1g"/>
    <property type="match status" value="1"/>
</dbReference>
<dbReference type="InterPro" id="IPR014758">
    <property type="entry name" value="Met-tRNA_synth"/>
</dbReference>
<feature type="short sequence motif" description="'HIGH' region" evidence="16">
    <location>
        <begin position="19"/>
        <end position="29"/>
    </location>
</feature>
<proteinExistence type="inferred from homology"/>
<dbReference type="GO" id="GO:0005524">
    <property type="term" value="F:ATP binding"/>
    <property type="evidence" value="ECO:0007669"/>
    <property type="project" value="UniProtKB-UniRule"/>
</dbReference>
<evidence type="ECO:0000256" key="1">
    <source>
        <dbReference type="ARBA" id="ARBA00003314"/>
    </source>
</evidence>
<dbReference type="Gene3D" id="2.20.28.20">
    <property type="entry name" value="Methionyl-tRNA synthetase, Zn-domain"/>
    <property type="match status" value="1"/>
</dbReference>
<keyword evidence="14 16" id="KW-0030">Aminoacyl-tRNA synthetase</keyword>
<dbReference type="Gene3D" id="3.40.50.620">
    <property type="entry name" value="HUPs"/>
    <property type="match status" value="1"/>
</dbReference>
<dbReference type="InterPro" id="IPR004495">
    <property type="entry name" value="Met-tRNA-synth_bsu_C"/>
</dbReference>
<dbReference type="NCBIfam" id="NF001100">
    <property type="entry name" value="PRK00133.1"/>
    <property type="match status" value="1"/>
</dbReference>
<sequence length="676" mass="76571">MSSEQNNQPRQILVTSALPYANGSIHIGHMLEHIQTDIWTRFQKLRGHQCISVCADDTHGTPIMLRAQKEGVTPEDFIAATREEHLKDFEDFLVEYDNYHSTHSEENRELSELIYNRLNDAGHIAKRTISQLFDPEKEMFLPDRFVKGECPKCGSEDQYGDNCDNCGATYSPTELKNPKSAVSGATPINKDSEHYFFKLTNFESMLKTWTRDGHVQEQIANKLDEWFEAGLQEWDISRDAPYFGFEIPGAPGKYFYVWVDAPIGYMASFKNLCDKRDDLNFDDYWNADSAAEVHHFIGKDIVYFHTLFWPAMLHGSGFRKPTKVHAHGFLTVNGTKMSKSKGTFVKARTYLNHLDPEYLRYYFMAKLTSKVDDFDLNLEDFVARINSDLVNKYINIASRVASFIGKKFDGRLADDVADHPLIKEAQGAAETIAEFYENKQYGRAIREIMSIADKANKYVDSEEPWVKIKDETTAPQVQVVSTVCLNVFKILTIYLKPAIPAMAEKVEAFLNVEPLQWSDISEVLQGRTVNKFKPMVQRIDPKKLEAMIEEGKEEAAAASAPQLADPLKEEIEFSDFDKIDLRVVKIVKAEHVEGAEKLLKLQLDLDGVTKQVFAGIKSAYAPEDLQGKLTVMVANLKPRKMRFGVSEGMVLAAGPGGKDLWILNPDEGAQPGMRVK</sequence>
<keyword evidence="8 16" id="KW-0479">Metal-binding</keyword>
<evidence type="ECO:0000256" key="10">
    <source>
        <dbReference type="ARBA" id="ARBA00022833"/>
    </source>
</evidence>
<evidence type="ECO:0000256" key="12">
    <source>
        <dbReference type="ARBA" id="ARBA00022884"/>
    </source>
</evidence>
<dbReference type="InterPro" id="IPR029038">
    <property type="entry name" value="MetRS_Zn"/>
</dbReference>
<protein>
    <recommendedName>
        <fullName evidence="16">Methionine--tRNA ligase</fullName>
        <ecNumber evidence="16">6.1.1.10</ecNumber>
    </recommendedName>
    <alternativeName>
        <fullName evidence="16">Methionyl-tRNA synthetase</fullName>
        <shortName evidence="16">MetRS</shortName>
    </alternativeName>
</protein>
<evidence type="ECO:0000256" key="15">
    <source>
        <dbReference type="ARBA" id="ARBA00047364"/>
    </source>
</evidence>
<feature type="short sequence motif" description="'KMSKS' region" evidence="16">
    <location>
        <begin position="336"/>
        <end position="340"/>
    </location>
</feature>
<dbReference type="InterPro" id="IPR023458">
    <property type="entry name" value="Met-tRNA_ligase_1"/>
</dbReference>
<feature type="binding site" evidence="16">
    <location>
        <position position="150"/>
    </location>
    <ligand>
        <name>Zn(2+)</name>
        <dbReference type="ChEBI" id="CHEBI:29105"/>
    </ligand>
</feature>
<dbReference type="InterPro" id="IPR033911">
    <property type="entry name" value="MetRS_core"/>
</dbReference>
<dbReference type="GO" id="GO:0005829">
    <property type="term" value="C:cytosol"/>
    <property type="evidence" value="ECO:0007669"/>
    <property type="project" value="TreeGrafter"/>
</dbReference>
<dbReference type="Gene3D" id="2.40.50.140">
    <property type="entry name" value="Nucleic acid-binding proteins"/>
    <property type="match status" value="1"/>
</dbReference>
<dbReference type="InterPro" id="IPR041872">
    <property type="entry name" value="Anticodon_Met"/>
</dbReference>
<dbReference type="AlphaFoldDB" id="A0A545T360"/>
<dbReference type="NCBIfam" id="TIGR00398">
    <property type="entry name" value="metG"/>
    <property type="match status" value="1"/>
</dbReference>
<dbReference type="OrthoDB" id="9810191at2"/>
<evidence type="ECO:0000256" key="3">
    <source>
        <dbReference type="ARBA" id="ARBA00008258"/>
    </source>
</evidence>
<dbReference type="CDD" id="cd02800">
    <property type="entry name" value="tRNA_bind_EcMetRS_like"/>
    <property type="match status" value="1"/>
</dbReference>
<dbReference type="HAMAP" id="MF_00098">
    <property type="entry name" value="Met_tRNA_synth_type1"/>
    <property type="match status" value="1"/>
</dbReference>